<evidence type="ECO:0000313" key="2">
    <source>
        <dbReference type="Proteomes" id="UP000054144"/>
    </source>
</evidence>
<gene>
    <name evidence="1" type="ORF">FISHEDRAFT_73623</name>
</gene>
<dbReference type="EMBL" id="KN881833">
    <property type="protein sequence ID" value="KIY48426.1"/>
    <property type="molecule type" value="Genomic_DNA"/>
</dbReference>
<dbReference type="AlphaFoldDB" id="A0A0D7AEX8"/>
<dbReference type="Proteomes" id="UP000054144">
    <property type="component" value="Unassembled WGS sequence"/>
</dbReference>
<sequence length="302" mass="33846">MSTRDSRFVEIKQINIADSRGEELKAEFLVIIKHERGTKETFKPVVNGTNAVAECGTFVKLGVSGATLQIYKDGKLKKKHVADVSLSISPSHVRKHKLEFGERLKLTLALGDTLRASEVAERRCREAQNALETSKQWMEKIDFVTSKLRLIMELGFAISQINPIAQVVFAAAKFTFDRVDGIPATYMELKVIALECLQDIKLDEMARKTYKSKAIRGILDDLMNSIIEALELISRYYSQSSIKTRASQLLPSNAGRVKALTRELRQKKETRATALSLAASPKTGWVMSTSFWRAAEPRTAPR</sequence>
<keyword evidence="2" id="KW-1185">Reference proteome</keyword>
<organism evidence="1 2">
    <name type="scientific">Fistulina hepatica ATCC 64428</name>
    <dbReference type="NCBI Taxonomy" id="1128425"/>
    <lineage>
        <taxon>Eukaryota</taxon>
        <taxon>Fungi</taxon>
        <taxon>Dikarya</taxon>
        <taxon>Basidiomycota</taxon>
        <taxon>Agaricomycotina</taxon>
        <taxon>Agaricomycetes</taxon>
        <taxon>Agaricomycetidae</taxon>
        <taxon>Agaricales</taxon>
        <taxon>Fistulinaceae</taxon>
        <taxon>Fistulina</taxon>
    </lineage>
</organism>
<dbReference type="OrthoDB" id="3128383at2759"/>
<proteinExistence type="predicted"/>
<evidence type="ECO:0000313" key="1">
    <source>
        <dbReference type="EMBL" id="KIY48426.1"/>
    </source>
</evidence>
<protein>
    <submittedName>
        <fullName evidence="1">Uncharacterized protein</fullName>
    </submittedName>
</protein>
<name>A0A0D7AEX8_9AGAR</name>
<reference evidence="1 2" key="1">
    <citation type="journal article" date="2015" name="Fungal Genet. Biol.">
        <title>Evolution of novel wood decay mechanisms in Agaricales revealed by the genome sequences of Fistulina hepatica and Cylindrobasidium torrendii.</title>
        <authorList>
            <person name="Floudas D."/>
            <person name="Held B.W."/>
            <person name="Riley R."/>
            <person name="Nagy L.G."/>
            <person name="Koehler G."/>
            <person name="Ransdell A.S."/>
            <person name="Younus H."/>
            <person name="Chow J."/>
            <person name="Chiniquy J."/>
            <person name="Lipzen A."/>
            <person name="Tritt A."/>
            <person name="Sun H."/>
            <person name="Haridas S."/>
            <person name="LaButti K."/>
            <person name="Ohm R.A."/>
            <person name="Kues U."/>
            <person name="Blanchette R.A."/>
            <person name="Grigoriev I.V."/>
            <person name="Minto R.E."/>
            <person name="Hibbett D.S."/>
        </authorList>
    </citation>
    <scope>NUCLEOTIDE SEQUENCE [LARGE SCALE GENOMIC DNA]</scope>
    <source>
        <strain evidence="1 2">ATCC 64428</strain>
    </source>
</reference>
<accession>A0A0D7AEX8</accession>